<dbReference type="AlphaFoldDB" id="A0A7J7ZJV5"/>
<dbReference type="EMBL" id="JACAGB010000003">
    <property type="protein sequence ID" value="KAF6374424.1"/>
    <property type="molecule type" value="Genomic_DNA"/>
</dbReference>
<proteinExistence type="predicted"/>
<accession>A0A7J7ZJV5</accession>
<evidence type="ECO:0000313" key="1">
    <source>
        <dbReference type="EMBL" id="KAF6374424.1"/>
    </source>
</evidence>
<sequence>MPSPGEAFQAQRQGLPMGTQLVCSGSSRKISATGVEEAGRWSEMRSESAIGARAFPVQGQKSLLGLEQRNDRIGYRFYRGHFGSCIENRCRETRRDTKTREEAAAIVQVRGAAGQGGSSGSKANGISGRTIRTTGLWSRNQGLVLKGSDLSVLSLGPPCPAPLP</sequence>
<dbReference type="Proteomes" id="UP000558488">
    <property type="component" value="Unassembled WGS sequence"/>
</dbReference>
<protein>
    <submittedName>
        <fullName evidence="1">Uncharacterized protein</fullName>
    </submittedName>
</protein>
<comment type="caution">
    <text evidence="1">The sequence shown here is derived from an EMBL/GenBank/DDBJ whole genome shotgun (WGS) entry which is preliminary data.</text>
</comment>
<keyword evidence="2" id="KW-1185">Reference proteome</keyword>
<organism evidence="1 2">
    <name type="scientific">Pipistrellus kuhlii</name>
    <name type="common">Kuhl's pipistrelle</name>
    <dbReference type="NCBI Taxonomy" id="59472"/>
    <lineage>
        <taxon>Eukaryota</taxon>
        <taxon>Metazoa</taxon>
        <taxon>Chordata</taxon>
        <taxon>Craniata</taxon>
        <taxon>Vertebrata</taxon>
        <taxon>Euteleostomi</taxon>
        <taxon>Mammalia</taxon>
        <taxon>Eutheria</taxon>
        <taxon>Laurasiatheria</taxon>
        <taxon>Chiroptera</taxon>
        <taxon>Yangochiroptera</taxon>
        <taxon>Vespertilionidae</taxon>
        <taxon>Pipistrellus</taxon>
    </lineage>
</organism>
<name>A0A7J7ZJV5_PIPKU</name>
<gene>
    <name evidence="1" type="ORF">mPipKuh1_009643</name>
</gene>
<evidence type="ECO:0000313" key="2">
    <source>
        <dbReference type="Proteomes" id="UP000558488"/>
    </source>
</evidence>
<reference evidence="1 2" key="1">
    <citation type="journal article" date="2020" name="Nature">
        <title>Six reference-quality genomes reveal evolution of bat adaptations.</title>
        <authorList>
            <person name="Jebb D."/>
            <person name="Huang Z."/>
            <person name="Pippel M."/>
            <person name="Hughes G.M."/>
            <person name="Lavrichenko K."/>
            <person name="Devanna P."/>
            <person name="Winkler S."/>
            <person name="Jermiin L.S."/>
            <person name="Skirmuntt E.C."/>
            <person name="Katzourakis A."/>
            <person name="Burkitt-Gray L."/>
            <person name="Ray D.A."/>
            <person name="Sullivan K.A.M."/>
            <person name="Roscito J.G."/>
            <person name="Kirilenko B.M."/>
            <person name="Davalos L.M."/>
            <person name="Corthals A.P."/>
            <person name="Power M.L."/>
            <person name="Jones G."/>
            <person name="Ransome R.D."/>
            <person name="Dechmann D.K.N."/>
            <person name="Locatelli A.G."/>
            <person name="Puechmaille S.J."/>
            <person name="Fedrigo O."/>
            <person name="Jarvis E.D."/>
            <person name="Hiller M."/>
            <person name="Vernes S.C."/>
            <person name="Myers E.W."/>
            <person name="Teeling E.C."/>
        </authorList>
    </citation>
    <scope>NUCLEOTIDE SEQUENCE [LARGE SCALE GENOMIC DNA]</scope>
    <source>
        <strain evidence="1">MPipKuh1</strain>
        <tissue evidence="1">Flight muscle</tissue>
    </source>
</reference>